<comment type="similarity">
    <text evidence="6">Belongs to the major facilitator superfamily. Phosphate:H(+) symporter (TC 2.A.1.9) family.</text>
</comment>
<evidence type="ECO:0000256" key="2">
    <source>
        <dbReference type="ARBA" id="ARBA00005982"/>
    </source>
</evidence>
<organism evidence="9 10">
    <name type="scientific">Fraxinus pennsylvanica</name>
    <dbReference type="NCBI Taxonomy" id="56036"/>
    <lineage>
        <taxon>Eukaryota</taxon>
        <taxon>Viridiplantae</taxon>
        <taxon>Streptophyta</taxon>
        <taxon>Embryophyta</taxon>
        <taxon>Tracheophyta</taxon>
        <taxon>Spermatophyta</taxon>
        <taxon>Magnoliopsida</taxon>
        <taxon>eudicotyledons</taxon>
        <taxon>Gunneridae</taxon>
        <taxon>Pentapetalae</taxon>
        <taxon>asterids</taxon>
        <taxon>lamiids</taxon>
        <taxon>Lamiales</taxon>
        <taxon>Oleaceae</taxon>
        <taxon>Oleeae</taxon>
        <taxon>Fraxinus</taxon>
    </lineage>
</organism>
<dbReference type="PANTHER" id="PTHR11654">
    <property type="entry name" value="OLIGOPEPTIDE TRANSPORTER-RELATED"/>
    <property type="match status" value="1"/>
</dbReference>
<feature type="transmembrane region" description="Helical" evidence="8">
    <location>
        <begin position="235"/>
        <end position="253"/>
    </location>
</feature>
<feature type="transmembrane region" description="Helical" evidence="8">
    <location>
        <begin position="399"/>
        <end position="423"/>
    </location>
</feature>
<name>A0AAD2AG91_9LAMI</name>
<proteinExistence type="inferred from homology"/>
<evidence type="ECO:0000256" key="1">
    <source>
        <dbReference type="ARBA" id="ARBA00004141"/>
    </source>
</evidence>
<accession>A0AAD2AG91</accession>
<comment type="similarity">
    <text evidence="2">Belongs to the major facilitator superfamily. Proton-dependent oligopeptide transporter (POT/PTR) (TC 2.A.17) family.</text>
</comment>
<feature type="region of interest" description="Disordered" evidence="7">
    <location>
        <begin position="606"/>
        <end position="643"/>
    </location>
</feature>
<keyword evidence="4 8" id="KW-1133">Transmembrane helix</keyword>
<keyword evidence="5 8" id="KW-0472">Membrane</keyword>
<gene>
    <name evidence="9" type="ORF">FPE_LOCUS34573</name>
</gene>
<dbReference type="Pfam" id="PF00854">
    <property type="entry name" value="PTR2"/>
    <property type="match status" value="1"/>
</dbReference>
<keyword evidence="3 8" id="KW-0812">Transmembrane</keyword>
<feature type="transmembrane region" description="Helical" evidence="8">
    <location>
        <begin position="361"/>
        <end position="379"/>
    </location>
</feature>
<feature type="transmembrane region" description="Helical" evidence="8">
    <location>
        <begin position="548"/>
        <end position="570"/>
    </location>
</feature>
<evidence type="ECO:0000256" key="8">
    <source>
        <dbReference type="SAM" id="Phobius"/>
    </source>
</evidence>
<feature type="transmembrane region" description="Helical" evidence="8">
    <location>
        <begin position="511"/>
        <end position="536"/>
    </location>
</feature>
<evidence type="ECO:0000256" key="4">
    <source>
        <dbReference type="ARBA" id="ARBA00022989"/>
    </source>
</evidence>
<comment type="subcellular location">
    <subcellularLocation>
        <location evidence="1">Membrane</location>
        <topology evidence="1">Multi-pass membrane protein</topology>
    </subcellularLocation>
</comment>
<dbReference type="AlphaFoldDB" id="A0AAD2AG91"/>
<feature type="compositionally biased region" description="Polar residues" evidence="7">
    <location>
        <begin position="606"/>
        <end position="621"/>
    </location>
</feature>
<feature type="transmembrane region" description="Helical" evidence="8">
    <location>
        <begin position="430"/>
        <end position="451"/>
    </location>
</feature>
<dbReference type="GO" id="GO:0022857">
    <property type="term" value="F:transmembrane transporter activity"/>
    <property type="evidence" value="ECO:0007669"/>
    <property type="project" value="InterPro"/>
</dbReference>
<dbReference type="GO" id="GO:0016020">
    <property type="term" value="C:membrane"/>
    <property type="evidence" value="ECO:0007669"/>
    <property type="project" value="UniProtKB-SubCell"/>
</dbReference>
<evidence type="ECO:0000256" key="5">
    <source>
        <dbReference type="ARBA" id="ARBA00023136"/>
    </source>
</evidence>
<dbReference type="SUPFAM" id="SSF103473">
    <property type="entry name" value="MFS general substrate transporter"/>
    <property type="match status" value="1"/>
</dbReference>
<reference evidence="9" key="1">
    <citation type="submission" date="2023-05" db="EMBL/GenBank/DDBJ databases">
        <authorList>
            <person name="Huff M."/>
        </authorList>
    </citation>
    <scope>NUCLEOTIDE SEQUENCE</scope>
</reference>
<dbReference type="InterPro" id="IPR000109">
    <property type="entry name" value="POT_fam"/>
</dbReference>
<evidence type="ECO:0000256" key="3">
    <source>
        <dbReference type="ARBA" id="ARBA00022692"/>
    </source>
</evidence>
<feature type="transmembrane region" description="Helical" evidence="8">
    <location>
        <begin position="159"/>
        <end position="178"/>
    </location>
</feature>
<evidence type="ECO:0000313" key="9">
    <source>
        <dbReference type="EMBL" id="CAI9787143.1"/>
    </source>
</evidence>
<protein>
    <submittedName>
        <fullName evidence="9">Uncharacterized protein</fullName>
    </submittedName>
</protein>
<evidence type="ECO:0000256" key="7">
    <source>
        <dbReference type="SAM" id="MobiDB-lite"/>
    </source>
</evidence>
<sequence>MEPAIHSENAFHDADNINSGVIDPMVDEAYPPLSIAVDPICEGGVEYSEAVDPTYDGVRFRCSSRIGSSPIMRIINWCLKKFRYYVVFSKEAMFIFGLIFVHSFVEIALVNILITHLQDEWEWGVPKSAIAVNLQEGTSEVLQILFAFASDAYLGRFKMVVYSTISYIIGLVLFWNAAPHTNTEIRTFYLGLVLISIAKAAKEVSLKAFLDDQFMAKDIPATEEDEERQHSRSNVWWRSASILGALAAVFVPISSLKLLSMISAIAMVVAYLWFWLGAKFYECNRPTGSAISDVLFVIKTAVLKRNLLYATIPEHLFNNYKGVTHIEPRISWLRWLDKAPIVIEEKNRPDKPCSVAQVKEVKFLLGMVPMWITFLAYSLVDATGSTIFLEQASNINDNFPIAVFKILVIVTSIVIECLCDLLFSEMNGQLIMQGRIGIGMTFSVICCIFAWKNAVHWLYLVKRYTHPSKHMDIYSLTPQFIFLGIMKGLSEGGLQSFFRSQVSESLRNYEPLFGECVIGIGKFLSILFILIFSSWFGKDIDSSRLDNYYAMLTLLSFVNFLIYWLVAYWYGDDQFSPEPLIEGAQDRTHMETNNLQNISASTGITRSLSEKTPNNRPNFSVSRRRMRSFPGPASPRTPNRLDDAHVQEREELLHV</sequence>
<keyword evidence="10" id="KW-1185">Reference proteome</keyword>
<feature type="transmembrane region" description="Helical" evidence="8">
    <location>
        <begin position="92"/>
        <end position="114"/>
    </location>
</feature>
<dbReference type="Gene3D" id="1.20.1250.20">
    <property type="entry name" value="MFS general substrate transporter like domains"/>
    <property type="match status" value="1"/>
</dbReference>
<dbReference type="EMBL" id="OU503058">
    <property type="protein sequence ID" value="CAI9787143.1"/>
    <property type="molecule type" value="Genomic_DNA"/>
</dbReference>
<evidence type="ECO:0000256" key="6">
    <source>
        <dbReference type="ARBA" id="ARBA00044504"/>
    </source>
</evidence>
<feature type="transmembrane region" description="Helical" evidence="8">
    <location>
        <begin position="259"/>
        <end position="276"/>
    </location>
</feature>
<evidence type="ECO:0000313" key="10">
    <source>
        <dbReference type="Proteomes" id="UP000834106"/>
    </source>
</evidence>
<dbReference type="InterPro" id="IPR036259">
    <property type="entry name" value="MFS_trans_sf"/>
</dbReference>
<dbReference type="Proteomes" id="UP000834106">
    <property type="component" value="Chromosome 23"/>
</dbReference>